<keyword evidence="4" id="KW-0269">Exonuclease</keyword>
<protein>
    <submittedName>
        <fullName evidence="4">Exonuclease SbcC</fullName>
    </submittedName>
</protein>
<feature type="domain" description="Rad50/SbcC-type AAA" evidence="3">
    <location>
        <begin position="6"/>
        <end position="229"/>
    </location>
</feature>
<dbReference type="Proteomes" id="UP000292859">
    <property type="component" value="Unassembled WGS sequence"/>
</dbReference>
<dbReference type="GO" id="GO:0004527">
    <property type="term" value="F:exonuclease activity"/>
    <property type="evidence" value="ECO:0007669"/>
    <property type="project" value="UniProtKB-KW"/>
</dbReference>
<dbReference type="Gene3D" id="3.40.50.300">
    <property type="entry name" value="P-loop containing nucleotide triphosphate hydrolases"/>
    <property type="match status" value="2"/>
</dbReference>
<organism evidence="4 6">
    <name type="scientific">Paracoccus sediminis</name>
    <dbReference type="NCBI Taxonomy" id="1214787"/>
    <lineage>
        <taxon>Bacteria</taxon>
        <taxon>Pseudomonadati</taxon>
        <taxon>Pseudomonadota</taxon>
        <taxon>Alphaproteobacteria</taxon>
        <taxon>Rhodobacterales</taxon>
        <taxon>Paracoccaceae</taxon>
        <taxon>Paracoccus</taxon>
    </lineage>
</organism>
<keyword evidence="1" id="KW-0175">Coiled coil</keyword>
<evidence type="ECO:0000256" key="2">
    <source>
        <dbReference type="SAM" id="MobiDB-lite"/>
    </source>
</evidence>
<accession>A0A238Y9F6</accession>
<dbReference type="AlphaFoldDB" id="A0A238Y9F6"/>
<evidence type="ECO:0000313" key="4">
    <source>
        <dbReference type="EMBL" id="SNR67660.1"/>
    </source>
</evidence>
<dbReference type="GO" id="GO:0016887">
    <property type="term" value="F:ATP hydrolysis activity"/>
    <property type="evidence" value="ECO:0007669"/>
    <property type="project" value="InterPro"/>
</dbReference>
<dbReference type="EMBL" id="SIRL01000015">
    <property type="protein sequence ID" value="TBN46993.1"/>
    <property type="molecule type" value="Genomic_DNA"/>
</dbReference>
<dbReference type="Pfam" id="PF13476">
    <property type="entry name" value="AAA_23"/>
    <property type="match status" value="1"/>
</dbReference>
<dbReference type="RefSeq" id="WP_089389166.1">
    <property type="nucleotide sequence ID" value="NZ_FZNM01000016.1"/>
</dbReference>
<feature type="region of interest" description="Disordered" evidence="2">
    <location>
        <begin position="466"/>
        <end position="491"/>
    </location>
</feature>
<evidence type="ECO:0000313" key="6">
    <source>
        <dbReference type="Proteomes" id="UP000198409"/>
    </source>
</evidence>
<dbReference type="InterPro" id="IPR038729">
    <property type="entry name" value="Rad50/SbcC_AAA"/>
</dbReference>
<dbReference type="SUPFAM" id="SSF52540">
    <property type="entry name" value="P-loop containing nucleoside triphosphate hydrolases"/>
    <property type="match status" value="1"/>
</dbReference>
<dbReference type="EMBL" id="FZNM01000016">
    <property type="protein sequence ID" value="SNR67660.1"/>
    <property type="molecule type" value="Genomic_DNA"/>
</dbReference>
<reference evidence="6" key="1">
    <citation type="submission" date="2017-06" db="EMBL/GenBank/DDBJ databases">
        <authorList>
            <person name="Varghese N."/>
            <person name="Submissions S."/>
        </authorList>
    </citation>
    <scope>NUCLEOTIDE SEQUENCE [LARGE SCALE GENOMIC DNA]</scope>
    <source>
        <strain evidence="6">DSM 26170</strain>
    </source>
</reference>
<evidence type="ECO:0000313" key="5">
    <source>
        <dbReference type="EMBL" id="TBN46993.1"/>
    </source>
</evidence>
<dbReference type="PANTHER" id="PTHR32114">
    <property type="entry name" value="ABC TRANSPORTER ABCH.3"/>
    <property type="match status" value="1"/>
</dbReference>
<name>A0A238Y9F6_9RHOB</name>
<dbReference type="Pfam" id="PF13558">
    <property type="entry name" value="SbcC_Walker_B"/>
    <property type="match status" value="1"/>
</dbReference>
<dbReference type="PANTHER" id="PTHR32114:SF2">
    <property type="entry name" value="ABC TRANSPORTER ABCH.3"/>
    <property type="match status" value="1"/>
</dbReference>
<sequence>MQILAIRGENLASLAEPFEIDLASDPLRSAGLFAITGETGAGKSTILDAMCLGLFGNCPRLGAGGVDDDVPDASGETIKASDARGILRRGCALGRAEVDFIGLDGQTYRAGWTARRARGQSDGRLQQVSRQLVRLSDNQVLATQQTEVNNEVVRLSGRTYEEFRRTVLLAQGDFDAFLVANAADRASTLEKVTGTEIYRNISRRVFERHAEAQAALEGLMARRGERQVMSDEDRDALATERQELTLTGEEEAKAIEGIEADLRRHEAIEAARNRLRQAEQAVADAEQAKANAAEDFRRIDIIDRALPLRAEQGEAATAARTLTEAQDAATKAAETLQNATESRRKAKDYHVKALDGHDRLERVFKEYGPILDRAATLDSQIGDATREASEARAAVSQAAGEKHKAEVALKDLQKEQDDATREKDRAEAEVARDPRMEKLAVEWTGIEECFAERARLMEVLKKAKGDRATALNDKRKQEAAIAEREETDREDKACLEELDGVIAAKAQGLDDLEAGQPEAEKDRLEGAARLVERMRDEAQAAAQADDDGVEEAGRLADAQKDAEAAQALHDAAESDRKRTEGAMEALRRPLDRAEAAATQAASDMRARLEEGEPCPVCGSADHPLMHDEGFARAARELREDMVAEEARLRDAQGRISDTGRRIASAAERASAARRGAEQAAGRATTARGRLSAYAADLAANGLVDAPGSDAWTIEAIAGAGEDLAGKVEAVKERIRRCTELRGALTAERRNRDTIAQRCGARAAEVGTMKAALAEAVQAFALAGQEIGAAEEDIERVDGRLAPYLAVLDASRDDLETQPAEIQSRLARSVTEWRRNAESLAKARERLVELGPRIASATTRMEQAAEAEAKVTRESKDREDRLSKLTVERRGLLEGEATGTHRTRVNEQRKAAQAILEAATTALSKAESTLAGATTGHETARRHVEACERRQREAEEALGKALEGAGIERTKLDAVFSCAPEVISRIRERVKKVVDQGLEAATALRERKKDLDVLIEEGVPERDVLTLRNVRQPLLDARRTRDNRLGAIATILEADDKVREGLKELDAEIAKARATSETWSAINAAIGARSGNKFAQIAQEVTLHMLVERANQHLADLKPRYSLVKADNLALHVIDADMAGEVRSTRSLSGGERFLASLSLALALSRMGGQGGVPATLFIDEGFGSLDGASLDLAIDALERLQSQGRTIGVISHVQAMKERIPVQVLVSNRGGGRSTVRLAA</sequence>
<dbReference type="Proteomes" id="UP000198409">
    <property type="component" value="Unassembled WGS sequence"/>
</dbReference>
<reference evidence="4" key="2">
    <citation type="submission" date="2017-06" db="EMBL/GenBank/DDBJ databases">
        <authorList>
            <person name="Kim H.J."/>
            <person name="Triplett B.A."/>
        </authorList>
    </citation>
    <scope>NUCLEOTIDE SEQUENCE [LARGE SCALE GENOMIC DNA]</scope>
    <source>
        <strain evidence="4">DSM 26170</strain>
    </source>
</reference>
<feature type="region of interest" description="Disordered" evidence="2">
    <location>
        <begin position="536"/>
        <end position="607"/>
    </location>
</feature>
<keyword evidence="7" id="KW-1185">Reference proteome</keyword>
<keyword evidence="4" id="KW-0540">Nuclease</keyword>
<feature type="coiled-coil region" evidence="1">
    <location>
        <begin position="395"/>
        <end position="429"/>
    </location>
</feature>
<proteinExistence type="predicted"/>
<feature type="coiled-coil region" evidence="1">
    <location>
        <begin position="268"/>
        <end position="295"/>
    </location>
</feature>
<evidence type="ECO:0000313" key="7">
    <source>
        <dbReference type="Proteomes" id="UP000292859"/>
    </source>
</evidence>
<dbReference type="OrthoDB" id="9795626at2"/>
<evidence type="ECO:0000259" key="3">
    <source>
        <dbReference type="Pfam" id="PF13476"/>
    </source>
</evidence>
<evidence type="ECO:0000256" key="1">
    <source>
        <dbReference type="SAM" id="Coils"/>
    </source>
</evidence>
<reference evidence="5 7" key="3">
    <citation type="submission" date="2019-02" db="EMBL/GenBank/DDBJ databases">
        <authorList>
            <person name="Zhang G."/>
        </authorList>
    </citation>
    <scope>NUCLEOTIDE SEQUENCE [LARGE SCALE GENOMIC DNA]</scope>
    <source>
        <strain evidence="5 7">CMB17</strain>
    </source>
</reference>
<feature type="compositionally biased region" description="Basic and acidic residues" evidence="2">
    <location>
        <begin position="551"/>
        <end position="563"/>
    </location>
</feature>
<gene>
    <name evidence="5" type="ORF">EYF88_15880</name>
    <name evidence="4" type="ORF">SAMN06265378_11617</name>
</gene>
<dbReference type="InterPro" id="IPR027417">
    <property type="entry name" value="P-loop_NTPase"/>
</dbReference>
<feature type="compositionally biased region" description="Basic and acidic residues" evidence="2">
    <location>
        <begin position="570"/>
        <end position="594"/>
    </location>
</feature>
<dbReference type="GO" id="GO:0006302">
    <property type="term" value="P:double-strand break repair"/>
    <property type="evidence" value="ECO:0007669"/>
    <property type="project" value="InterPro"/>
</dbReference>
<keyword evidence="4" id="KW-0378">Hydrolase</keyword>